<reference evidence="2 3" key="1">
    <citation type="journal article" date="2012" name="Eukaryot. Cell">
        <title>Draft genome sequence of CBS 2479, the standard type strain of Trichosporon asahii.</title>
        <authorList>
            <person name="Yang R.Y."/>
            <person name="Li H.T."/>
            <person name="Zhu H."/>
            <person name="Zhou G.P."/>
            <person name="Wang M."/>
            <person name="Wang L."/>
        </authorList>
    </citation>
    <scope>NUCLEOTIDE SEQUENCE [LARGE SCALE GENOMIC DNA]</scope>
    <source>
        <strain evidence="3">ATCC 90039 / CBS 2479 / JCM 2466 / KCTC 7840 / NCYC 2677 / UAMH 7654</strain>
    </source>
</reference>
<dbReference type="VEuPathDB" id="FungiDB:A1Q1_05147"/>
<evidence type="ECO:0000256" key="1">
    <source>
        <dbReference type="SAM" id="MobiDB-lite"/>
    </source>
</evidence>
<dbReference type="KEGG" id="tasa:A1Q1_05147"/>
<accession>J5QAB1</accession>
<dbReference type="OrthoDB" id="39175at2759"/>
<name>J5QAB1_TRIAS</name>
<feature type="region of interest" description="Disordered" evidence="1">
    <location>
        <begin position="1"/>
        <end position="37"/>
    </location>
</feature>
<protein>
    <submittedName>
        <fullName evidence="2">Uncharacterized protein</fullName>
    </submittedName>
</protein>
<dbReference type="EMBL" id="ALBS01000297">
    <property type="protein sequence ID" value="EJT46318.1"/>
    <property type="molecule type" value="Genomic_DNA"/>
</dbReference>
<gene>
    <name evidence="2" type="ORF">A1Q1_05147</name>
</gene>
<proteinExistence type="predicted"/>
<dbReference type="GeneID" id="25988659"/>
<feature type="compositionally biased region" description="Polar residues" evidence="1">
    <location>
        <begin position="23"/>
        <end position="32"/>
    </location>
</feature>
<dbReference type="AlphaFoldDB" id="J5QAB1"/>
<dbReference type="Proteomes" id="UP000002748">
    <property type="component" value="Unassembled WGS sequence"/>
</dbReference>
<evidence type="ECO:0000313" key="2">
    <source>
        <dbReference type="EMBL" id="EJT46318.1"/>
    </source>
</evidence>
<dbReference type="HOGENOM" id="CLU_2559927_0_0_1"/>
<sequence length="82" mass="8813">MPVPTDIPTRPDLNGVVRVDQAGPSQPTQPAGQPSDVAGVLRRNQACLACRRRKLVSTLFDPFPLHSVLSAPSTSTHSFTLH</sequence>
<organism evidence="2 3">
    <name type="scientific">Trichosporon asahii var. asahii (strain ATCC 90039 / CBS 2479 / JCM 2466 / KCTC 7840 / NBRC 103889/ NCYC 2677 / UAMH 7654)</name>
    <name type="common">Yeast</name>
    <dbReference type="NCBI Taxonomy" id="1186058"/>
    <lineage>
        <taxon>Eukaryota</taxon>
        <taxon>Fungi</taxon>
        <taxon>Dikarya</taxon>
        <taxon>Basidiomycota</taxon>
        <taxon>Agaricomycotina</taxon>
        <taxon>Tremellomycetes</taxon>
        <taxon>Trichosporonales</taxon>
        <taxon>Trichosporonaceae</taxon>
        <taxon>Trichosporon</taxon>
    </lineage>
</organism>
<dbReference type="RefSeq" id="XP_014177429.1">
    <property type="nucleotide sequence ID" value="XM_014321954.1"/>
</dbReference>
<evidence type="ECO:0000313" key="3">
    <source>
        <dbReference type="Proteomes" id="UP000002748"/>
    </source>
</evidence>
<comment type="caution">
    <text evidence="2">The sequence shown here is derived from an EMBL/GenBank/DDBJ whole genome shotgun (WGS) entry which is preliminary data.</text>
</comment>